<keyword evidence="2" id="KW-1185">Reference proteome</keyword>
<sequence length="91" mass="10666">VFLEKLSKVQRRFFRRLLCVSSHSIKAPLYTELGLLPIQYRRIVPSLRYLAYLIACPQHSLAHHTLNANLMLIHRRKLCWLQDPCLVLTGL</sequence>
<name>A0A4S8LRZ2_DENBC</name>
<dbReference type="EMBL" id="ML179289">
    <property type="protein sequence ID" value="THU92051.1"/>
    <property type="molecule type" value="Genomic_DNA"/>
</dbReference>
<feature type="non-terminal residue" evidence="1">
    <location>
        <position position="91"/>
    </location>
</feature>
<feature type="non-terminal residue" evidence="1">
    <location>
        <position position="1"/>
    </location>
</feature>
<evidence type="ECO:0000313" key="2">
    <source>
        <dbReference type="Proteomes" id="UP000297245"/>
    </source>
</evidence>
<dbReference type="Proteomes" id="UP000297245">
    <property type="component" value="Unassembled WGS sequence"/>
</dbReference>
<evidence type="ECO:0000313" key="1">
    <source>
        <dbReference type="EMBL" id="THU92051.1"/>
    </source>
</evidence>
<proteinExistence type="predicted"/>
<organism evidence="1 2">
    <name type="scientific">Dendrothele bispora (strain CBS 962.96)</name>
    <dbReference type="NCBI Taxonomy" id="1314807"/>
    <lineage>
        <taxon>Eukaryota</taxon>
        <taxon>Fungi</taxon>
        <taxon>Dikarya</taxon>
        <taxon>Basidiomycota</taxon>
        <taxon>Agaricomycotina</taxon>
        <taxon>Agaricomycetes</taxon>
        <taxon>Agaricomycetidae</taxon>
        <taxon>Agaricales</taxon>
        <taxon>Agaricales incertae sedis</taxon>
        <taxon>Dendrothele</taxon>
    </lineage>
</organism>
<dbReference type="AlphaFoldDB" id="A0A4S8LRZ2"/>
<gene>
    <name evidence="1" type="ORF">K435DRAFT_570090</name>
</gene>
<reference evidence="1 2" key="1">
    <citation type="journal article" date="2019" name="Nat. Ecol. Evol.">
        <title>Megaphylogeny resolves global patterns of mushroom evolution.</title>
        <authorList>
            <person name="Varga T."/>
            <person name="Krizsan K."/>
            <person name="Foldi C."/>
            <person name="Dima B."/>
            <person name="Sanchez-Garcia M."/>
            <person name="Sanchez-Ramirez S."/>
            <person name="Szollosi G.J."/>
            <person name="Szarkandi J.G."/>
            <person name="Papp V."/>
            <person name="Albert L."/>
            <person name="Andreopoulos W."/>
            <person name="Angelini C."/>
            <person name="Antonin V."/>
            <person name="Barry K.W."/>
            <person name="Bougher N.L."/>
            <person name="Buchanan P."/>
            <person name="Buyck B."/>
            <person name="Bense V."/>
            <person name="Catcheside P."/>
            <person name="Chovatia M."/>
            <person name="Cooper J."/>
            <person name="Damon W."/>
            <person name="Desjardin D."/>
            <person name="Finy P."/>
            <person name="Geml J."/>
            <person name="Haridas S."/>
            <person name="Hughes K."/>
            <person name="Justo A."/>
            <person name="Karasinski D."/>
            <person name="Kautmanova I."/>
            <person name="Kiss B."/>
            <person name="Kocsube S."/>
            <person name="Kotiranta H."/>
            <person name="LaButti K.M."/>
            <person name="Lechner B.E."/>
            <person name="Liimatainen K."/>
            <person name="Lipzen A."/>
            <person name="Lukacs Z."/>
            <person name="Mihaltcheva S."/>
            <person name="Morgado L.N."/>
            <person name="Niskanen T."/>
            <person name="Noordeloos M.E."/>
            <person name="Ohm R.A."/>
            <person name="Ortiz-Santana B."/>
            <person name="Ovrebo C."/>
            <person name="Racz N."/>
            <person name="Riley R."/>
            <person name="Savchenko A."/>
            <person name="Shiryaev A."/>
            <person name="Soop K."/>
            <person name="Spirin V."/>
            <person name="Szebenyi C."/>
            <person name="Tomsovsky M."/>
            <person name="Tulloss R.E."/>
            <person name="Uehling J."/>
            <person name="Grigoriev I.V."/>
            <person name="Vagvolgyi C."/>
            <person name="Papp T."/>
            <person name="Martin F.M."/>
            <person name="Miettinen O."/>
            <person name="Hibbett D.S."/>
            <person name="Nagy L.G."/>
        </authorList>
    </citation>
    <scope>NUCLEOTIDE SEQUENCE [LARGE SCALE GENOMIC DNA]</scope>
    <source>
        <strain evidence="1 2">CBS 962.96</strain>
    </source>
</reference>
<accession>A0A4S8LRZ2</accession>
<dbReference type="OrthoDB" id="3065006at2759"/>
<protein>
    <submittedName>
        <fullName evidence="1">Uncharacterized protein</fullName>
    </submittedName>
</protein>